<dbReference type="PANTHER" id="PTHR24421:SF37">
    <property type="entry name" value="SENSOR HISTIDINE KINASE NARS"/>
    <property type="match status" value="1"/>
</dbReference>
<dbReference type="Pfam" id="PF02518">
    <property type="entry name" value="HATPase_c"/>
    <property type="match status" value="1"/>
</dbReference>
<evidence type="ECO:0000313" key="12">
    <source>
        <dbReference type="Proteomes" id="UP000005824"/>
    </source>
</evidence>
<evidence type="ECO:0000313" key="11">
    <source>
        <dbReference type="EMBL" id="EDY19421.1"/>
    </source>
</evidence>
<feature type="transmembrane region" description="Helical" evidence="9">
    <location>
        <begin position="408"/>
        <end position="429"/>
    </location>
</feature>
<dbReference type="InterPro" id="IPR050482">
    <property type="entry name" value="Sensor_HK_TwoCompSys"/>
</dbReference>
<keyword evidence="12" id="KW-1185">Reference proteome</keyword>
<dbReference type="eggNOG" id="COG4585">
    <property type="taxonomic scope" value="Bacteria"/>
</dbReference>
<dbReference type="Gene3D" id="1.20.5.1930">
    <property type="match status" value="1"/>
</dbReference>
<protein>
    <submittedName>
        <fullName evidence="11">Histidine kinase</fullName>
    </submittedName>
</protein>
<feature type="domain" description="Histidine kinase" evidence="10">
    <location>
        <begin position="455"/>
        <end position="653"/>
    </location>
</feature>
<dbReference type="GO" id="GO:0005886">
    <property type="term" value="C:plasma membrane"/>
    <property type="evidence" value="ECO:0007669"/>
    <property type="project" value="UniProtKB-SubCell"/>
</dbReference>
<dbReference type="STRING" id="497964.CfE428DRAFT_3106"/>
<accession>B4D2I1</accession>
<dbReference type="Proteomes" id="UP000005824">
    <property type="component" value="Unassembled WGS sequence"/>
</dbReference>
<dbReference type="InterPro" id="IPR011712">
    <property type="entry name" value="Sig_transdc_His_kin_sub3_dim/P"/>
</dbReference>
<evidence type="ECO:0000259" key="10">
    <source>
        <dbReference type="PROSITE" id="PS50109"/>
    </source>
</evidence>
<evidence type="ECO:0000256" key="2">
    <source>
        <dbReference type="ARBA" id="ARBA00022475"/>
    </source>
</evidence>
<evidence type="ECO:0000256" key="4">
    <source>
        <dbReference type="ARBA" id="ARBA00022692"/>
    </source>
</evidence>
<dbReference type="InterPro" id="IPR003594">
    <property type="entry name" value="HATPase_dom"/>
</dbReference>
<dbReference type="InterPro" id="IPR036890">
    <property type="entry name" value="HATPase_C_sf"/>
</dbReference>
<keyword evidence="7" id="KW-0902">Two-component regulatory system</keyword>
<sequence length="670" mass="72760">MDAAEADRAHPATIRGVITYHDPTRYLSFIQDETAGIYVSLWYAKVRPGDVVEVSGKTAAGDVGRIIVTDPASRAGIRLLGHGALPTPKPVALEDLRDATFDAQWVSTQARVESVTLDGDRAAVELVSGDARLRAFIPGYTSLEGLPRHLIGFPVEARGVLGTALAPGTGAVRTTLDVPSIREIRIDPAAFAERFESCPVTHFEGLFSRDSLPRREPTRVQGRVTLAREGHGFFLNLYAGDHVHGTVFVQSAQPGAPALGDWVDTVGVVERANGYRVLQDAIFRVLSHGPAVDGLHIPDRNILKEDFHGHLIVTQGQIVETFRGLSEAAWLVRTGFGFVQVMLPRGNDRAPVRVLEPGTRVGITGILLRNPPMAGRFGEQGVGYQIQLRTSGDLTVLKAAPWWTVRRIGIALGLAALVSAAALGWVYLLRKRVREQMETIRSQLERAAVSEERTRIARELHDSLAQHLASITIQLDAVAVRLKTEEGDTQQLLETAREMAAHSMDQTRLAIWDLRSPTLARDGLVAAIHEVVQPLTERRGTLLRVTLEGEVRRLGGGAENHLLRIVQEASANALQHGSPTQIEIAVLFRAQGLMVTIHDNGAGFRVPSPGALPVAHFGLRGMFERAKKIGGQLVLESEPGAGTTISVWIPWRQTVEATAKPLPSPEAQCA</sequence>
<keyword evidence="6 9" id="KW-1133">Transmembrane helix</keyword>
<evidence type="ECO:0000256" key="9">
    <source>
        <dbReference type="SAM" id="Phobius"/>
    </source>
</evidence>
<comment type="caution">
    <text evidence="11">The sequence shown here is derived from an EMBL/GenBank/DDBJ whole genome shotgun (WGS) entry which is preliminary data.</text>
</comment>
<keyword evidence="2" id="KW-1003">Cell membrane</keyword>
<evidence type="ECO:0000256" key="3">
    <source>
        <dbReference type="ARBA" id="ARBA00022679"/>
    </source>
</evidence>
<dbReference type="SUPFAM" id="SSF55874">
    <property type="entry name" value="ATPase domain of HSP90 chaperone/DNA topoisomerase II/histidine kinase"/>
    <property type="match status" value="1"/>
</dbReference>
<dbReference type="InParanoid" id="B4D2I1"/>
<reference evidence="11 12" key="1">
    <citation type="journal article" date="2011" name="J. Bacteriol.">
        <title>Genome sequence of Chthoniobacter flavus Ellin428, an aerobic heterotrophic soil bacterium.</title>
        <authorList>
            <person name="Kant R."/>
            <person name="van Passel M.W."/>
            <person name="Palva A."/>
            <person name="Lucas S."/>
            <person name="Lapidus A."/>
            <person name="Glavina Del Rio T."/>
            <person name="Dalin E."/>
            <person name="Tice H."/>
            <person name="Bruce D."/>
            <person name="Goodwin L."/>
            <person name="Pitluck S."/>
            <person name="Larimer F.W."/>
            <person name="Land M.L."/>
            <person name="Hauser L."/>
            <person name="Sangwan P."/>
            <person name="de Vos W.M."/>
            <person name="Janssen P.H."/>
            <person name="Smidt H."/>
        </authorList>
    </citation>
    <scope>NUCLEOTIDE SEQUENCE [LARGE SCALE GENOMIC DNA]</scope>
    <source>
        <strain evidence="11 12">Ellin428</strain>
    </source>
</reference>
<evidence type="ECO:0000256" key="7">
    <source>
        <dbReference type="ARBA" id="ARBA00023012"/>
    </source>
</evidence>
<organism evidence="11 12">
    <name type="scientific">Chthoniobacter flavus Ellin428</name>
    <dbReference type="NCBI Taxonomy" id="497964"/>
    <lineage>
        <taxon>Bacteria</taxon>
        <taxon>Pseudomonadati</taxon>
        <taxon>Verrucomicrobiota</taxon>
        <taxon>Spartobacteria</taxon>
        <taxon>Chthoniobacterales</taxon>
        <taxon>Chthoniobacteraceae</taxon>
        <taxon>Chthoniobacter</taxon>
    </lineage>
</organism>
<gene>
    <name evidence="11" type="ORF">CfE428DRAFT_3106</name>
</gene>
<keyword evidence="8 9" id="KW-0472">Membrane</keyword>
<dbReference type="PROSITE" id="PS50109">
    <property type="entry name" value="HIS_KIN"/>
    <property type="match status" value="1"/>
</dbReference>
<proteinExistence type="predicted"/>
<dbReference type="PANTHER" id="PTHR24421">
    <property type="entry name" value="NITRATE/NITRITE SENSOR PROTEIN NARX-RELATED"/>
    <property type="match status" value="1"/>
</dbReference>
<dbReference type="EMBL" id="ABVL01000008">
    <property type="protein sequence ID" value="EDY19421.1"/>
    <property type="molecule type" value="Genomic_DNA"/>
</dbReference>
<keyword evidence="4 9" id="KW-0812">Transmembrane</keyword>
<dbReference type="InterPro" id="IPR005467">
    <property type="entry name" value="His_kinase_dom"/>
</dbReference>
<evidence type="ECO:0000256" key="8">
    <source>
        <dbReference type="ARBA" id="ARBA00023136"/>
    </source>
</evidence>
<dbReference type="SMART" id="SM00387">
    <property type="entry name" value="HATPase_c"/>
    <property type="match status" value="1"/>
</dbReference>
<name>B4D2I1_9BACT</name>
<comment type="subcellular location">
    <subcellularLocation>
        <location evidence="1">Cell membrane</location>
        <topology evidence="1">Multi-pass membrane protein</topology>
    </subcellularLocation>
</comment>
<evidence type="ECO:0000256" key="1">
    <source>
        <dbReference type="ARBA" id="ARBA00004651"/>
    </source>
</evidence>
<dbReference type="GO" id="GO:0046983">
    <property type="term" value="F:protein dimerization activity"/>
    <property type="evidence" value="ECO:0007669"/>
    <property type="project" value="InterPro"/>
</dbReference>
<dbReference type="Gene3D" id="3.30.565.10">
    <property type="entry name" value="Histidine kinase-like ATPase, C-terminal domain"/>
    <property type="match status" value="1"/>
</dbReference>
<dbReference type="Pfam" id="PF07730">
    <property type="entry name" value="HisKA_3"/>
    <property type="match status" value="1"/>
</dbReference>
<keyword evidence="5 11" id="KW-0418">Kinase</keyword>
<keyword evidence="3" id="KW-0808">Transferase</keyword>
<dbReference type="CDD" id="cd16917">
    <property type="entry name" value="HATPase_UhpB-NarQ-NarX-like"/>
    <property type="match status" value="1"/>
</dbReference>
<dbReference type="AlphaFoldDB" id="B4D2I1"/>
<evidence type="ECO:0000256" key="6">
    <source>
        <dbReference type="ARBA" id="ARBA00022989"/>
    </source>
</evidence>
<dbReference type="GO" id="GO:0000155">
    <property type="term" value="F:phosphorelay sensor kinase activity"/>
    <property type="evidence" value="ECO:0007669"/>
    <property type="project" value="InterPro"/>
</dbReference>
<evidence type="ECO:0000256" key="5">
    <source>
        <dbReference type="ARBA" id="ARBA00022777"/>
    </source>
</evidence>